<dbReference type="InterPro" id="IPR009057">
    <property type="entry name" value="Homeodomain-like_sf"/>
</dbReference>
<dbReference type="SUPFAM" id="SSF46689">
    <property type="entry name" value="Homeodomain-like"/>
    <property type="match status" value="1"/>
</dbReference>
<dbReference type="InterPro" id="IPR001005">
    <property type="entry name" value="SANT/Myb"/>
</dbReference>
<dbReference type="Proteomes" id="UP001360560">
    <property type="component" value="Unassembled WGS sequence"/>
</dbReference>
<dbReference type="GeneID" id="90072077"/>
<dbReference type="PROSITE" id="PS50090">
    <property type="entry name" value="MYB_LIKE"/>
    <property type="match status" value="1"/>
</dbReference>
<dbReference type="RefSeq" id="XP_064851098.1">
    <property type="nucleotide sequence ID" value="XM_064995026.1"/>
</dbReference>
<evidence type="ECO:0000256" key="1">
    <source>
        <dbReference type="SAM" id="MobiDB-lite"/>
    </source>
</evidence>
<sequence>MNSKIVLPPLSSVVSEPLHHCQDNSIIKVKLPGVAHLMNDGCSNNNNTTRFHHQSRSVSMGYIPTLSSSLSSTFNNNFTTSKNEQPPSSGLYSPITSANTSPMTASHPHNGSRIRARSQPVCFTTPMPYVVTEASASFSFPAQPQTPPYLPPSPVYQYPSPTLQSQYPQFPVPQQQQQQLQQQQSYTACQPPVYYQLQSSGPTSTNNKVVVEKQASAWSPQDDKLLRFLKEERKLGWRDVATHFPRRTPNACQFRWRRIVNASGSNSGILKKNQGKFQSKKSSVNYLLNGK</sequence>
<feature type="region of interest" description="Disordered" evidence="1">
    <location>
        <begin position="77"/>
        <end position="113"/>
    </location>
</feature>
<gene>
    <name evidence="4" type="ORF">DASC09_014230</name>
</gene>
<feature type="domain" description="Myb-like" evidence="2">
    <location>
        <begin position="210"/>
        <end position="260"/>
    </location>
</feature>
<feature type="compositionally biased region" description="Polar residues" evidence="1">
    <location>
        <begin position="82"/>
        <end position="109"/>
    </location>
</feature>
<comment type="caution">
    <text evidence="4">The sequence shown here is derived from an EMBL/GenBank/DDBJ whole genome shotgun (WGS) entry which is preliminary data.</text>
</comment>
<feature type="domain" description="HTH myb-type" evidence="3">
    <location>
        <begin position="217"/>
        <end position="264"/>
    </location>
</feature>
<evidence type="ECO:0008006" key="6">
    <source>
        <dbReference type="Google" id="ProtNLM"/>
    </source>
</evidence>
<protein>
    <recommendedName>
        <fullName evidence="6">Myb-like domain-containing protein</fullName>
    </recommendedName>
</protein>
<keyword evidence="5" id="KW-1185">Reference proteome</keyword>
<dbReference type="EMBL" id="BTFZ01000002">
    <property type="protein sequence ID" value="GMM34098.1"/>
    <property type="molecule type" value="Genomic_DNA"/>
</dbReference>
<dbReference type="Pfam" id="PF13921">
    <property type="entry name" value="Myb_DNA-bind_6"/>
    <property type="match status" value="1"/>
</dbReference>
<name>A0AAV5QGX5_9ASCO</name>
<evidence type="ECO:0000313" key="5">
    <source>
        <dbReference type="Proteomes" id="UP001360560"/>
    </source>
</evidence>
<dbReference type="SMART" id="SM00717">
    <property type="entry name" value="SANT"/>
    <property type="match status" value="1"/>
</dbReference>
<dbReference type="PROSITE" id="PS51294">
    <property type="entry name" value="HTH_MYB"/>
    <property type="match status" value="1"/>
</dbReference>
<evidence type="ECO:0000259" key="2">
    <source>
        <dbReference type="PROSITE" id="PS50090"/>
    </source>
</evidence>
<dbReference type="AlphaFoldDB" id="A0AAV5QGX5"/>
<organism evidence="4 5">
    <name type="scientific">Saccharomycopsis crataegensis</name>
    <dbReference type="NCBI Taxonomy" id="43959"/>
    <lineage>
        <taxon>Eukaryota</taxon>
        <taxon>Fungi</taxon>
        <taxon>Dikarya</taxon>
        <taxon>Ascomycota</taxon>
        <taxon>Saccharomycotina</taxon>
        <taxon>Saccharomycetes</taxon>
        <taxon>Saccharomycopsidaceae</taxon>
        <taxon>Saccharomycopsis</taxon>
    </lineage>
</organism>
<dbReference type="InterPro" id="IPR017930">
    <property type="entry name" value="Myb_dom"/>
</dbReference>
<dbReference type="CDD" id="cd00167">
    <property type="entry name" value="SANT"/>
    <property type="match status" value="1"/>
</dbReference>
<evidence type="ECO:0000313" key="4">
    <source>
        <dbReference type="EMBL" id="GMM34098.1"/>
    </source>
</evidence>
<reference evidence="4 5" key="1">
    <citation type="journal article" date="2023" name="Elife">
        <title>Identification of key yeast species and microbe-microbe interactions impacting larval growth of Drosophila in the wild.</title>
        <authorList>
            <person name="Mure A."/>
            <person name="Sugiura Y."/>
            <person name="Maeda R."/>
            <person name="Honda K."/>
            <person name="Sakurai N."/>
            <person name="Takahashi Y."/>
            <person name="Watada M."/>
            <person name="Katoh T."/>
            <person name="Gotoh A."/>
            <person name="Gotoh Y."/>
            <person name="Taniguchi I."/>
            <person name="Nakamura K."/>
            <person name="Hayashi T."/>
            <person name="Katayama T."/>
            <person name="Uemura T."/>
            <person name="Hattori Y."/>
        </authorList>
    </citation>
    <scope>NUCLEOTIDE SEQUENCE [LARGE SCALE GENOMIC DNA]</scope>
    <source>
        <strain evidence="4 5">SC-9</strain>
    </source>
</reference>
<evidence type="ECO:0000259" key="3">
    <source>
        <dbReference type="PROSITE" id="PS51294"/>
    </source>
</evidence>
<dbReference type="Gene3D" id="1.10.10.60">
    <property type="entry name" value="Homeodomain-like"/>
    <property type="match status" value="1"/>
</dbReference>
<proteinExistence type="predicted"/>
<accession>A0AAV5QGX5</accession>